<keyword evidence="3" id="KW-1185">Reference proteome</keyword>
<dbReference type="EMBL" id="PJQM01003242">
    <property type="protein sequence ID" value="RCH89945.1"/>
    <property type="molecule type" value="Genomic_DNA"/>
</dbReference>
<name>A0A367JJ85_RHIST</name>
<reference evidence="2 3" key="1">
    <citation type="journal article" date="2018" name="G3 (Bethesda)">
        <title>Phylogenetic and Phylogenomic Definition of Rhizopus Species.</title>
        <authorList>
            <person name="Gryganskyi A.P."/>
            <person name="Golan J."/>
            <person name="Dolatabadi S."/>
            <person name="Mondo S."/>
            <person name="Robb S."/>
            <person name="Idnurm A."/>
            <person name="Muszewska A."/>
            <person name="Steczkiewicz K."/>
            <person name="Masonjones S."/>
            <person name="Liao H.L."/>
            <person name="Gajdeczka M.T."/>
            <person name="Anike F."/>
            <person name="Vuek A."/>
            <person name="Anishchenko I.M."/>
            <person name="Voigt K."/>
            <person name="de Hoog G.S."/>
            <person name="Smith M.E."/>
            <person name="Heitman J."/>
            <person name="Vilgalys R."/>
            <person name="Stajich J.E."/>
        </authorList>
    </citation>
    <scope>NUCLEOTIDE SEQUENCE [LARGE SCALE GENOMIC DNA]</scope>
    <source>
        <strain evidence="2 3">LSU 92-RS-03</strain>
    </source>
</reference>
<organism evidence="2 3">
    <name type="scientific">Rhizopus stolonifer</name>
    <name type="common">Rhizopus nigricans</name>
    <dbReference type="NCBI Taxonomy" id="4846"/>
    <lineage>
        <taxon>Eukaryota</taxon>
        <taxon>Fungi</taxon>
        <taxon>Fungi incertae sedis</taxon>
        <taxon>Mucoromycota</taxon>
        <taxon>Mucoromycotina</taxon>
        <taxon>Mucoromycetes</taxon>
        <taxon>Mucorales</taxon>
        <taxon>Mucorineae</taxon>
        <taxon>Rhizopodaceae</taxon>
        <taxon>Rhizopus</taxon>
    </lineage>
</organism>
<sequence>MSVKDWCDEKLLAKKFIATHGLKYKYEDVLQQVKYSLNILSMKQKFLNKYCKSIIDCFKSENVANSFKDTYNKELEELEIQQLKSSSRKRYRNALAVTVQEHDNYHQEISTSATSVINKSHTAQEATNSTPEDSNTALETTGFAPKVSHTAQEIAEATDFSTTLSIFRTQVFKAGYKYFKKQLSLSDVVNLGEMTGNMSPESTEEWSDNLSYSILKSETKNETDLALKIINMIGGFTMSVFEEYFKKYDGQKWEQAKEAKPSIGIGMAEKMIDIYDLIAQKANEGYHEIRRCICIEKLNAFDQGPESEVIQMLSILENIVEGLIEEEREIKERSEIGFYRPVVMIMGVLFRKSQFEMKE</sequence>
<evidence type="ECO:0000313" key="2">
    <source>
        <dbReference type="EMBL" id="RCH89945.1"/>
    </source>
</evidence>
<evidence type="ECO:0000256" key="1">
    <source>
        <dbReference type="SAM" id="MobiDB-lite"/>
    </source>
</evidence>
<evidence type="ECO:0000313" key="3">
    <source>
        <dbReference type="Proteomes" id="UP000253551"/>
    </source>
</evidence>
<dbReference type="AlphaFoldDB" id="A0A367JJ85"/>
<comment type="caution">
    <text evidence="2">The sequence shown here is derived from an EMBL/GenBank/DDBJ whole genome shotgun (WGS) entry which is preliminary data.</text>
</comment>
<proteinExistence type="predicted"/>
<dbReference type="OrthoDB" id="2280260at2759"/>
<dbReference type="Proteomes" id="UP000253551">
    <property type="component" value="Unassembled WGS sequence"/>
</dbReference>
<accession>A0A367JJ85</accession>
<feature type="region of interest" description="Disordered" evidence="1">
    <location>
        <begin position="114"/>
        <end position="138"/>
    </location>
</feature>
<protein>
    <submittedName>
        <fullName evidence="2">Uncharacterized protein</fullName>
    </submittedName>
</protein>
<gene>
    <name evidence="2" type="ORF">CU098_008052</name>
</gene>